<protein>
    <submittedName>
        <fullName evidence="2">Uncharacterized protein</fullName>
    </submittedName>
</protein>
<feature type="compositionally biased region" description="Basic residues" evidence="1">
    <location>
        <begin position="330"/>
        <end position="340"/>
    </location>
</feature>
<feature type="region of interest" description="Disordered" evidence="1">
    <location>
        <begin position="245"/>
        <end position="386"/>
    </location>
</feature>
<dbReference type="AlphaFoldDB" id="A0A8S1JC91"/>
<feature type="compositionally biased region" description="Pro residues" evidence="1">
    <location>
        <begin position="60"/>
        <end position="69"/>
    </location>
</feature>
<comment type="caution">
    <text evidence="2">The sequence shown here is derived from an EMBL/GenBank/DDBJ whole genome shotgun (WGS) entry which is preliminary data.</text>
</comment>
<feature type="compositionally biased region" description="Basic and acidic residues" evidence="1">
    <location>
        <begin position="318"/>
        <end position="328"/>
    </location>
</feature>
<accession>A0A8S1JC91</accession>
<sequence>MSPPQAARIPLSPWRVAAIPARHEGPHSPPLPTIVGKAFPAPPQPIKMPPAPRRSRRIRPPPPAPPPRPMASATRRSPAPPGWHAPAKHPQASTPSASIDGGIQSPAWPPEGPIRRPDGFLQTTAEDGPTELAFELGRGRLSLTCDAIGQDAVDRFVDRFLRFMATGFWDGRPGGPFGASLCQPGAAAARGFVFSLGLTPEFALLLLPYWTEKKCVEENRASEPGSLASPQVSMLCRRLQRMPFGTRAGDANREAGGDAAGKDGRPSQKVEKGRPGRRPMRVASLEALQGKKMNSFCRGSRPRGPDPPKAGPRWPGWPDRKRGREGCGGRRGRQWKKRGRGNGGRWAWDAPGAGGGQKRCLECGAAPPPGGGRRADARPLAKRRLG</sequence>
<organism evidence="2 3">
    <name type="scientific">Ostreobium quekettii</name>
    <dbReference type="NCBI Taxonomy" id="121088"/>
    <lineage>
        <taxon>Eukaryota</taxon>
        <taxon>Viridiplantae</taxon>
        <taxon>Chlorophyta</taxon>
        <taxon>core chlorophytes</taxon>
        <taxon>Ulvophyceae</taxon>
        <taxon>TCBD clade</taxon>
        <taxon>Bryopsidales</taxon>
        <taxon>Ostreobineae</taxon>
        <taxon>Ostreobiaceae</taxon>
        <taxon>Ostreobium</taxon>
    </lineage>
</organism>
<dbReference type="Proteomes" id="UP000708148">
    <property type="component" value="Unassembled WGS sequence"/>
</dbReference>
<feature type="compositionally biased region" description="Pro residues" evidence="1">
    <location>
        <begin position="40"/>
        <end position="52"/>
    </location>
</feature>
<name>A0A8S1JC91_9CHLO</name>
<reference evidence="2" key="1">
    <citation type="submission" date="2020-12" db="EMBL/GenBank/DDBJ databases">
        <authorList>
            <person name="Iha C."/>
        </authorList>
    </citation>
    <scope>NUCLEOTIDE SEQUENCE</scope>
</reference>
<proteinExistence type="predicted"/>
<feature type="region of interest" description="Disordered" evidence="1">
    <location>
        <begin position="20"/>
        <end position="125"/>
    </location>
</feature>
<evidence type="ECO:0000256" key="1">
    <source>
        <dbReference type="SAM" id="MobiDB-lite"/>
    </source>
</evidence>
<gene>
    <name evidence="2" type="ORF">OSTQU699_LOCUS8995</name>
</gene>
<dbReference type="EMBL" id="CAJHUC010002337">
    <property type="protein sequence ID" value="CAD7703638.1"/>
    <property type="molecule type" value="Genomic_DNA"/>
</dbReference>
<evidence type="ECO:0000313" key="2">
    <source>
        <dbReference type="EMBL" id="CAD7703638.1"/>
    </source>
</evidence>
<keyword evidence="3" id="KW-1185">Reference proteome</keyword>
<feature type="compositionally biased region" description="Basic and acidic residues" evidence="1">
    <location>
        <begin position="250"/>
        <end position="274"/>
    </location>
</feature>
<evidence type="ECO:0000313" key="3">
    <source>
        <dbReference type="Proteomes" id="UP000708148"/>
    </source>
</evidence>